<dbReference type="SUPFAM" id="SSF53448">
    <property type="entry name" value="Nucleotide-diphospho-sugar transferases"/>
    <property type="match status" value="1"/>
</dbReference>
<comment type="caution">
    <text evidence="2">The sequence shown here is derived from an EMBL/GenBank/DDBJ whole genome shotgun (WGS) entry which is preliminary data.</text>
</comment>
<dbReference type="EMBL" id="LAZR01000690">
    <property type="protein sequence ID" value="KKN60586.1"/>
    <property type="molecule type" value="Genomic_DNA"/>
</dbReference>
<evidence type="ECO:0000259" key="1">
    <source>
        <dbReference type="Pfam" id="PF00535"/>
    </source>
</evidence>
<sequence length="246" mass="28659">MNENPLVSVAMTCFNQEVFIKDAIKSIAIQNYLNWELVIVNDCSTDNSLGVIDKCIKDHCIQDKVRIITHRENIGYGYSLGEAIRESKGELVVILDSDDALAEDYSINVSVKAHLEHPEVAMTYSNYWECKADLSRKKIYKTKQIDNYFEKGGRISHLKVVKKKYYDMTEGINPKLKQTVDKDLTLKMEEVGKLFFIDQALHCYRLHVDNLSRSLHHKGATYREFVNKMRKQIYEDTRKRRAEKKK</sequence>
<dbReference type="Gene3D" id="3.90.550.10">
    <property type="entry name" value="Spore Coat Polysaccharide Biosynthesis Protein SpsA, Chain A"/>
    <property type="match status" value="1"/>
</dbReference>
<organism evidence="2">
    <name type="scientific">marine sediment metagenome</name>
    <dbReference type="NCBI Taxonomy" id="412755"/>
    <lineage>
        <taxon>unclassified sequences</taxon>
        <taxon>metagenomes</taxon>
        <taxon>ecological metagenomes</taxon>
    </lineage>
</organism>
<dbReference type="InterPro" id="IPR001173">
    <property type="entry name" value="Glyco_trans_2-like"/>
</dbReference>
<proteinExistence type="predicted"/>
<name>A0A0F9UH72_9ZZZZ</name>
<evidence type="ECO:0000313" key="2">
    <source>
        <dbReference type="EMBL" id="KKN60586.1"/>
    </source>
</evidence>
<feature type="domain" description="Glycosyltransferase 2-like" evidence="1">
    <location>
        <begin position="8"/>
        <end position="141"/>
    </location>
</feature>
<dbReference type="PANTHER" id="PTHR22916">
    <property type="entry name" value="GLYCOSYLTRANSFERASE"/>
    <property type="match status" value="1"/>
</dbReference>
<dbReference type="PANTHER" id="PTHR22916:SF3">
    <property type="entry name" value="UDP-GLCNAC:BETAGAL BETA-1,3-N-ACETYLGLUCOSAMINYLTRANSFERASE-LIKE PROTEIN 1"/>
    <property type="match status" value="1"/>
</dbReference>
<gene>
    <name evidence="2" type="ORF">LCGC14_0530260</name>
</gene>
<dbReference type="Pfam" id="PF00535">
    <property type="entry name" value="Glycos_transf_2"/>
    <property type="match status" value="1"/>
</dbReference>
<dbReference type="InterPro" id="IPR029044">
    <property type="entry name" value="Nucleotide-diphossugar_trans"/>
</dbReference>
<reference evidence="2" key="1">
    <citation type="journal article" date="2015" name="Nature">
        <title>Complex archaea that bridge the gap between prokaryotes and eukaryotes.</title>
        <authorList>
            <person name="Spang A."/>
            <person name="Saw J.H."/>
            <person name="Jorgensen S.L."/>
            <person name="Zaremba-Niedzwiedzka K."/>
            <person name="Martijn J."/>
            <person name="Lind A.E."/>
            <person name="van Eijk R."/>
            <person name="Schleper C."/>
            <person name="Guy L."/>
            <person name="Ettema T.J."/>
        </authorList>
    </citation>
    <scope>NUCLEOTIDE SEQUENCE</scope>
</reference>
<accession>A0A0F9UH72</accession>
<dbReference type="GO" id="GO:0016758">
    <property type="term" value="F:hexosyltransferase activity"/>
    <property type="evidence" value="ECO:0007669"/>
    <property type="project" value="UniProtKB-ARBA"/>
</dbReference>
<protein>
    <recommendedName>
        <fullName evidence="1">Glycosyltransferase 2-like domain-containing protein</fullName>
    </recommendedName>
</protein>
<dbReference type="AlphaFoldDB" id="A0A0F9UH72"/>
<dbReference type="CDD" id="cd00761">
    <property type="entry name" value="Glyco_tranf_GTA_type"/>
    <property type="match status" value="1"/>
</dbReference>